<dbReference type="GO" id="GO:0003677">
    <property type="term" value="F:DNA binding"/>
    <property type="evidence" value="ECO:0007669"/>
    <property type="project" value="InterPro"/>
</dbReference>
<dbReference type="SUPFAM" id="SSF48019">
    <property type="entry name" value="post-AAA+ oligomerization domain-like"/>
    <property type="match status" value="1"/>
</dbReference>
<feature type="domain" description="DNA polymerase III delta subunit-like C-terminal" evidence="10">
    <location>
        <begin position="197"/>
        <end position="314"/>
    </location>
</feature>
<evidence type="ECO:0000256" key="2">
    <source>
        <dbReference type="ARBA" id="ARBA00017703"/>
    </source>
</evidence>
<evidence type="ECO:0000256" key="6">
    <source>
        <dbReference type="ARBA" id="ARBA00022932"/>
    </source>
</evidence>
<dbReference type="GO" id="GO:0003887">
    <property type="term" value="F:DNA-directed DNA polymerase activity"/>
    <property type="evidence" value="ECO:0007669"/>
    <property type="project" value="UniProtKB-KW"/>
</dbReference>
<dbReference type="Pfam" id="PF06144">
    <property type="entry name" value="DNA_pol3_delta"/>
    <property type="match status" value="1"/>
</dbReference>
<organism evidence="11 12">
    <name type="scientific">Candidatus Portnoybacteria bacterium CG11_big_fil_rev_8_21_14_0_20_40_15</name>
    <dbReference type="NCBI Taxonomy" id="1974817"/>
    <lineage>
        <taxon>Bacteria</taxon>
        <taxon>Candidatus Portnoyibacteriota</taxon>
    </lineage>
</organism>
<keyword evidence="4" id="KW-0548">Nucleotidyltransferase</keyword>
<dbReference type="EMBL" id="PCVO01000021">
    <property type="protein sequence ID" value="PIQ75411.1"/>
    <property type="molecule type" value="Genomic_DNA"/>
</dbReference>
<protein>
    <recommendedName>
        <fullName evidence="2">DNA polymerase III subunit delta</fullName>
        <ecNumber evidence="1">2.7.7.7</ecNumber>
    </recommendedName>
</protein>
<dbReference type="Gene3D" id="3.40.50.300">
    <property type="entry name" value="P-loop containing nucleotide triphosphate hydrolases"/>
    <property type="match status" value="1"/>
</dbReference>
<reference evidence="11 12" key="1">
    <citation type="submission" date="2017-09" db="EMBL/GenBank/DDBJ databases">
        <title>Depth-based differentiation of microbial function through sediment-hosted aquifers and enrichment of novel symbionts in the deep terrestrial subsurface.</title>
        <authorList>
            <person name="Probst A.J."/>
            <person name="Ladd B."/>
            <person name="Jarett J.K."/>
            <person name="Geller-Mcgrath D.E."/>
            <person name="Sieber C.M."/>
            <person name="Emerson J.B."/>
            <person name="Anantharaman K."/>
            <person name="Thomas B.C."/>
            <person name="Malmstrom R."/>
            <person name="Stieglmeier M."/>
            <person name="Klingl A."/>
            <person name="Woyke T."/>
            <person name="Ryan C.M."/>
            <person name="Banfield J.F."/>
        </authorList>
    </citation>
    <scope>NUCLEOTIDE SEQUENCE [LARGE SCALE GENOMIC DNA]</scope>
    <source>
        <strain evidence="11">CG11_big_fil_rev_8_21_14_0_20_40_15</strain>
    </source>
</reference>
<dbReference type="InterPro" id="IPR008921">
    <property type="entry name" value="DNA_pol3_clamp-load_cplx_C"/>
</dbReference>
<comment type="catalytic activity">
    <reaction evidence="8">
        <text>DNA(n) + a 2'-deoxyribonucleoside 5'-triphosphate = DNA(n+1) + diphosphate</text>
        <dbReference type="Rhea" id="RHEA:22508"/>
        <dbReference type="Rhea" id="RHEA-COMP:17339"/>
        <dbReference type="Rhea" id="RHEA-COMP:17340"/>
        <dbReference type="ChEBI" id="CHEBI:33019"/>
        <dbReference type="ChEBI" id="CHEBI:61560"/>
        <dbReference type="ChEBI" id="CHEBI:173112"/>
        <dbReference type="EC" id="2.7.7.7"/>
    </reaction>
</comment>
<dbReference type="InterPro" id="IPR010372">
    <property type="entry name" value="DNA_pol3_delta_N"/>
</dbReference>
<name>A0A2H0KTC4_9BACT</name>
<gene>
    <name evidence="11" type="primary">holA</name>
    <name evidence="11" type="ORF">COV84_01385</name>
</gene>
<evidence type="ECO:0000256" key="1">
    <source>
        <dbReference type="ARBA" id="ARBA00012417"/>
    </source>
</evidence>
<dbReference type="Proteomes" id="UP000229317">
    <property type="component" value="Unassembled WGS sequence"/>
</dbReference>
<evidence type="ECO:0000313" key="12">
    <source>
        <dbReference type="Proteomes" id="UP000229317"/>
    </source>
</evidence>
<dbReference type="Gene3D" id="1.10.8.60">
    <property type="match status" value="1"/>
</dbReference>
<dbReference type="PANTHER" id="PTHR34388">
    <property type="entry name" value="DNA POLYMERASE III SUBUNIT DELTA"/>
    <property type="match status" value="1"/>
</dbReference>
<feature type="domain" description="DNA polymerase III delta N-terminal" evidence="9">
    <location>
        <begin position="4"/>
        <end position="123"/>
    </location>
</feature>
<keyword evidence="6" id="KW-0239">DNA-directed DNA polymerase</keyword>
<evidence type="ECO:0000313" key="11">
    <source>
        <dbReference type="EMBL" id="PIQ75411.1"/>
    </source>
</evidence>
<dbReference type="InterPro" id="IPR048466">
    <property type="entry name" value="DNA_pol3_delta-like_C"/>
</dbReference>
<evidence type="ECO:0000259" key="10">
    <source>
        <dbReference type="Pfam" id="PF21694"/>
    </source>
</evidence>
<dbReference type="InterPro" id="IPR027417">
    <property type="entry name" value="P-loop_NTPase"/>
</dbReference>
<sequence length="317" mass="36364">MIIFIWGPDTFRSNQKLKEIADNYKTKHKSGLNLRFFDWSASVLDDLKNILSSVSMFDEKKLIVVKNACLAAKGDQEKLIKALEDKKVLQDESVIVVFFERGKPEKSEFFSWLYKKVKMAECFDNLTGTKLADWVKKEIQNSGGSISAEAIEKLINFVGPDLWQMHNEVNKLISFKVDKIITEKDIDLLVKSKYDPNIFATIDALAAKNKNLAYKLMHEHLEQGENEIYILTMFIYQFRNLLQIKNLIDSGVPSDGLAKKTGLHPFVIKKSWSQMRNFSQDVLRKIYERLLNLDIAIKRGKIEPQTALDLIVAEIAG</sequence>
<dbReference type="NCBIfam" id="TIGR01128">
    <property type="entry name" value="holA"/>
    <property type="match status" value="1"/>
</dbReference>
<evidence type="ECO:0000256" key="4">
    <source>
        <dbReference type="ARBA" id="ARBA00022695"/>
    </source>
</evidence>
<comment type="similarity">
    <text evidence="7">Belongs to the DNA polymerase HolA subunit family.</text>
</comment>
<evidence type="ECO:0000256" key="8">
    <source>
        <dbReference type="ARBA" id="ARBA00049244"/>
    </source>
</evidence>
<keyword evidence="3" id="KW-0808">Transferase</keyword>
<evidence type="ECO:0000259" key="9">
    <source>
        <dbReference type="Pfam" id="PF06144"/>
    </source>
</evidence>
<dbReference type="PANTHER" id="PTHR34388:SF1">
    <property type="entry name" value="DNA POLYMERASE III SUBUNIT DELTA"/>
    <property type="match status" value="1"/>
</dbReference>
<dbReference type="Gene3D" id="1.20.272.10">
    <property type="match status" value="1"/>
</dbReference>
<comment type="caution">
    <text evidence="11">The sequence shown here is derived from an EMBL/GenBank/DDBJ whole genome shotgun (WGS) entry which is preliminary data.</text>
</comment>
<dbReference type="Pfam" id="PF21694">
    <property type="entry name" value="DNA_pol3_delta_C"/>
    <property type="match status" value="1"/>
</dbReference>
<dbReference type="InterPro" id="IPR005790">
    <property type="entry name" value="DNA_polIII_delta"/>
</dbReference>
<dbReference type="AlphaFoldDB" id="A0A2H0KTC4"/>
<dbReference type="SUPFAM" id="SSF52540">
    <property type="entry name" value="P-loop containing nucleoside triphosphate hydrolases"/>
    <property type="match status" value="1"/>
</dbReference>
<dbReference type="EC" id="2.7.7.7" evidence="1"/>
<proteinExistence type="inferred from homology"/>
<accession>A0A2H0KTC4</accession>
<dbReference type="GO" id="GO:0009360">
    <property type="term" value="C:DNA polymerase III complex"/>
    <property type="evidence" value="ECO:0007669"/>
    <property type="project" value="InterPro"/>
</dbReference>
<keyword evidence="5" id="KW-0235">DNA replication</keyword>
<evidence type="ECO:0000256" key="3">
    <source>
        <dbReference type="ARBA" id="ARBA00022679"/>
    </source>
</evidence>
<evidence type="ECO:0000256" key="7">
    <source>
        <dbReference type="ARBA" id="ARBA00034754"/>
    </source>
</evidence>
<evidence type="ECO:0000256" key="5">
    <source>
        <dbReference type="ARBA" id="ARBA00022705"/>
    </source>
</evidence>
<dbReference type="GO" id="GO:0006261">
    <property type="term" value="P:DNA-templated DNA replication"/>
    <property type="evidence" value="ECO:0007669"/>
    <property type="project" value="TreeGrafter"/>
</dbReference>